<dbReference type="Proteomes" id="UP001057452">
    <property type="component" value="Chromosome 6"/>
</dbReference>
<dbReference type="EMBL" id="CM043790">
    <property type="protein sequence ID" value="KAI4824984.1"/>
    <property type="molecule type" value="Genomic_DNA"/>
</dbReference>
<proteinExistence type="predicted"/>
<protein>
    <submittedName>
        <fullName evidence="1">Uncharacterized protein</fullName>
    </submittedName>
</protein>
<evidence type="ECO:0000313" key="1">
    <source>
        <dbReference type="EMBL" id="KAI4824984.1"/>
    </source>
</evidence>
<name>A0ACB9XFE0_CHAAC</name>
<evidence type="ECO:0000313" key="2">
    <source>
        <dbReference type="Proteomes" id="UP001057452"/>
    </source>
</evidence>
<sequence length="71" mass="7261">MSDPNCLALSPGDSESLATPPALPHPPGEQQPAGRTLINPSLPAEGVGGGCINLCFLFLKVEGFASQSLFP</sequence>
<gene>
    <name evidence="1" type="ORF">KUCAC02_020689</name>
</gene>
<reference evidence="1" key="1">
    <citation type="submission" date="2022-05" db="EMBL/GenBank/DDBJ databases">
        <title>Chromosome-level genome of Chaenocephalus aceratus.</title>
        <authorList>
            <person name="Park H."/>
        </authorList>
    </citation>
    <scope>NUCLEOTIDE SEQUENCE</scope>
    <source>
        <strain evidence="1">KU_202001</strain>
    </source>
</reference>
<keyword evidence="2" id="KW-1185">Reference proteome</keyword>
<accession>A0ACB9XFE0</accession>
<comment type="caution">
    <text evidence="1">The sequence shown here is derived from an EMBL/GenBank/DDBJ whole genome shotgun (WGS) entry which is preliminary data.</text>
</comment>
<organism evidence="1 2">
    <name type="scientific">Chaenocephalus aceratus</name>
    <name type="common">Blackfin icefish</name>
    <name type="synonym">Chaenichthys aceratus</name>
    <dbReference type="NCBI Taxonomy" id="36190"/>
    <lineage>
        <taxon>Eukaryota</taxon>
        <taxon>Metazoa</taxon>
        <taxon>Chordata</taxon>
        <taxon>Craniata</taxon>
        <taxon>Vertebrata</taxon>
        <taxon>Euteleostomi</taxon>
        <taxon>Actinopterygii</taxon>
        <taxon>Neopterygii</taxon>
        <taxon>Teleostei</taxon>
        <taxon>Neoteleostei</taxon>
        <taxon>Acanthomorphata</taxon>
        <taxon>Eupercaria</taxon>
        <taxon>Perciformes</taxon>
        <taxon>Notothenioidei</taxon>
        <taxon>Channichthyidae</taxon>
        <taxon>Chaenocephalus</taxon>
    </lineage>
</organism>